<dbReference type="Gene3D" id="3.50.50.60">
    <property type="entry name" value="FAD/NAD(P)-binding domain"/>
    <property type="match status" value="2"/>
</dbReference>
<dbReference type="Gene3D" id="3.30.1330.40">
    <property type="entry name" value="RutC-like"/>
    <property type="match status" value="1"/>
</dbReference>
<keyword evidence="6" id="KW-1185">Reference proteome</keyword>
<name>A0AA39GRI4_SARSR</name>
<sequence>MSRSKGAEALDLNNTGSAYYAPASTSLLRAAGQSTSGFVPADYESQIHLALLNLRRILLAAGARVDDITKLTTLHRQLRPGTAQAYQARHRPAITLVPVSQLAVPSWLFEIDAVCLARCLAARLKWVDVVVIGAGIAGLTAATDVRKAGLSCVVLEARDRGGGKTWSQNVVHGEGVVDLGAAWINDVSQSKVYALAKRYGTKMLEQNTTGKCVLEDKNGVISTFEHGQLPNHLARLHDIRGLYPISRGSIAFQPALPLAKQAWIESTTYGYYTKAMMVFRTPFWVDKGYCGLIQSFTGPASVIRDTSSEPDGKYILTCFMAADTGRAWASLSTPEREQALVAQIGKLYDSELEAARDVVEMLTYEWAKDEYYGWGCPCTALTPGVLDLLGGEALRTPSGNLHWAGTETAAEWKGYMEGALRSGERAAAEVVTGLTHVNARL</sequence>
<feature type="domain" description="Amine oxidase" evidence="4">
    <location>
        <begin position="246"/>
        <end position="430"/>
    </location>
</feature>
<evidence type="ECO:0000256" key="3">
    <source>
        <dbReference type="ARBA" id="ARBA00048448"/>
    </source>
</evidence>
<gene>
    <name evidence="5" type="ORF">NLU13_1740</name>
</gene>
<dbReference type="Proteomes" id="UP001175261">
    <property type="component" value="Unassembled WGS sequence"/>
</dbReference>
<dbReference type="SUPFAM" id="SSF54373">
    <property type="entry name" value="FAD-linked reductases, C-terminal domain"/>
    <property type="match status" value="1"/>
</dbReference>
<proteinExistence type="inferred from homology"/>
<dbReference type="GO" id="GO:0097621">
    <property type="term" value="F:monoamine oxidase activity"/>
    <property type="evidence" value="ECO:0007669"/>
    <property type="project" value="UniProtKB-EC"/>
</dbReference>
<dbReference type="AlphaFoldDB" id="A0AA39GRI4"/>
<evidence type="ECO:0000313" key="6">
    <source>
        <dbReference type="Proteomes" id="UP001175261"/>
    </source>
</evidence>
<comment type="catalytic activity">
    <reaction evidence="3">
        <text>a secondary aliphatic amine + O2 + H2O = a primary amine + an aldehyde + H2O2</text>
        <dbReference type="Rhea" id="RHEA:26414"/>
        <dbReference type="ChEBI" id="CHEBI:15377"/>
        <dbReference type="ChEBI" id="CHEBI:15379"/>
        <dbReference type="ChEBI" id="CHEBI:16240"/>
        <dbReference type="ChEBI" id="CHEBI:17478"/>
        <dbReference type="ChEBI" id="CHEBI:58855"/>
        <dbReference type="ChEBI" id="CHEBI:65296"/>
        <dbReference type="EC" id="1.4.3.4"/>
    </reaction>
</comment>
<dbReference type="PANTHER" id="PTHR43563">
    <property type="entry name" value="AMINE OXIDASE"/>
    <property type="match status" value="1"/>
</dbReference>
<comment type="similarity">
    <text evidence="1">Belongs to the flavin monoamine oxidase family.</text>
</comment>
<dbReference type="Pfam" id="PF01593">
    <property type="entry name" value="Amino_oxidase"/>
    <property type="match status" value="2"/>
</dbReference>
<comment type="caution">
    <text evidence="5">The sequence shown here is derived from an EMBL/GenBank/DDBJ whole genome shotgun (WGS) entry which is preliminary data.</text>
</comment>
<evidence type="ECO:0000256" key="1">
    <source>
        <dbReference type="ARBA" id="ARBA00005995"/>
    </source>
</evidence>
<dbReference type="InterPro" id="IPR036188">
    <property type="entry name" value="FAD/NAD-bd_sf"/>
</dbReference>
<dbReference type="InterPro" id="IPR035959">
    <property type="entry name" value="RutC-like_sf"/>
</dbReference>
<dbReference type="PANTHER" id="PTHR43563:SF14">
    <property type="entry name" value="AMINE OXIDASE"/>
    <property type="match status" value="1"/>
</dbReference>
<dbReference type="EMBL" id="JAPDFR010000001">
    <property type="protein sequence ID" value="KAK0392243.1"/>
    <property type="molecule type" value="Genomic_DNA"/>
</dbReference>
<dbReference type="InterPro" id="IPR050703">
    <property type="entry name" value="Flavin_MAO"/>
</dbReference>
<protein>
    <recommendedName>
        <fullName evidence="2">monoamine oxidase</fullName>
        <ecNumber evidence="2">1.4.3.4</ecNumber>
    </recommendedName>
</protein>
<accession>A0AA39GRI4</accession>
<evidence type="ECO:0000313" key="5">
    <source>
        <dbReference type="EMBL" id="KAK0392243.1"/>
    </source>
</evidence>
<dbReference type="InterPro" id="IPR006175">
    <property type="entry name" value="YjgF/YER057c/UK114"/>
</dbReference>
<reference evidence="5" key="1">
    <citation type="submission" date="2022-10" db="EMBL/GenBank/DDBJ databases">
        <title>Determination and structural analysis of whole genome sequence of Sarocladium strictum F4-1.</title>
        <authorList>
            <person name="Hu L."/>
            <person name="Jiang Y."/>
        </authorList>
    </citation>
    <scope>NUCLEOTIDE SEQUENCE</scope>
    <source>
        <strain evidence="5">F4-1</strain>
    </source>
</reference>
<dbReference type="Pfam" id="PF01042">
    <property type="entry name" value="Ribonuc_L-PSP"/>
    <property type="match status" value="1"/>
</dbReference>
<evidence type="ECO:0000259" key="4">
    <source>
        <dbReference type="Pfam" id="PF01593"/>
    </source>
</evidence>
<dbReference type="SUPFAM" id="SSF55298">
    <property type="entry name" value="YjgF-like"/>
    <property type="match status" value="1"/>
</dbReference>
<dbReference type="SUPFAM" id="SSF51905">
    <property type="entry name" value="FAD/NAD(P)-binding domain"/>
    <property type="match status" value="1"/>
</dbReference>
<feature type="domain" description="Amine oxidase" evidence="4">
    <location>
        <begin position="136"/>
        <end position="224"/>
    </location>
</feature>
<dbReference type="InterPro" id="IPR002937">
    <property type="entry name" value="Amino_oxidase"/>
</dbReference>
<organism evidence="5 6">
    <name type="scientific">Sarocladium strictum</name>
    <name type="common">Black bundle disease fungus</name>
    <name type="synonym">Acremonium strictum</name>
    <dbReference type="NCBI Taxonomy" id="5046"/>
    <lineage>
        <taxon>Eukaryota</taxon>
        <taxon>Fungi</taxon>
        <taxon>Dikarya</taxon>
        <taxon>Ascomycota</taxon>
        <taxon>Pezizomycotina</taxon>
        <taxon>Sordariomycetes</taxon>
        <taxon>Hypocreomycetidae</taxon>
        <taxon>Hypocreales</taxon>
        <taxon>Sarocladiaceae</taxon>
        <taxon>Sarocladium</taxon>
    </lineage>
</organism>
<evidence type="ECO:0000256" key="2">
    <source>
        <dbReference type="ARBA" id="ARBA00012804"/>
    </source>
</evidence>
<dbReference type="EC" id="1.4.3.4" evidence="2"/>